<sequence length="205" mass="22619">MELALLKYTLIFSGVVVFFVAAFIFFRLTNWLVWLKGNVPFFVAVIGMCLALMGFSMLPYVAVSPVHSIMNASVQKLPDGQYKLLVDNGSDAIELIGHGDQWQAKVELVKPGFVMSVLGMTELAVLDSLTLEENSFEKSVLADGKEQWVRDYGFAGKFESVAVTNELHLSRQLPLVSGAIFGLVKRYGRLVWVGVNPIAEEALAE</sequence>
<keyword evidence="1" id="KW-0812">Transmembrane</keyword>
<reference evidence="3" key="1">
    <citation type="journal article" date="2019" name="Int. J. Syst. Evol. Microbiol.">
        <title>The Global Catalogue of Microorganisms (GCM) 10K type strain sequencing project: providing services to taxonomists for standard genome sequencing and annotation.</title>
        <authorList>
            <consortium name="The Broad Institute Genomics Platform"/>
            <consortium name="The Broad Institute Genome Sequencing Center for Infectious Disease"/>
            <person name="Wu L."/>
            <person name="Ma J."/>
        </authorList>
    </citation>
    <scope>NUCLEOTIDE SEQUENCE [LARGE SCALE GENOMIC DNA]</scope>
    <source>
        <strain evidence="3">JCM 17551</strain>
    </source>
</reference>
<comment type="caution">
    <text evidence="2">The sequence shown here is derived from an EMBL/GenBank/DDBJ whole genome shotgun (WGS) entry which is preliminary data.</text>
</comment>
<feature type="transmembrane region" description="Helical" evidence="1">
    <location>
        <begin position="38"/>
        <end position="62"/>
    </location>
</feature>
<protein>
    <submittedName>
        <fullName evidence="2">Uncharacterized protein</fullName>
    </submittedName>
</protein>
<evidence type="ECO:0000256" key="1">
    <source>
        <dbReference type="SAM" id="Phobius"/>
    </source>
</evidence>
<accession>A0ABP7M2T3</accession>
<keyword evidence="1" id="KW-0472">Membrane</keyword>
<dbReference type="EMBL" id="BAABBN010000004">
    <property type="protein sequence ID" value="GAA3913735.1"/>
    <property type="molecule type" value="Genomic_DNA"/>
</dbReference>
<feature type="transmembrane region" description="Helical" evidence="1">
    <location>
        <begin position="6"/>
        <end position="26"/>
    </location>
</feature>
<evidence type="ECO:0000313" key="3">
    <source>
        <dbReference type="Proteomes" id="UP001501565"/>
    </source>
</evidence>
<dbReference type="RefSeq" id="WP_344795233.1">
    <property type="nucleotide sequence ID" value="NZ_BAABBN010000004.1"/>
</dbReference>
<proteinExistence type="predicted"/>
<organism evidence="2 3">
    <name type="scientific">Litoribacillus peritrichatus</name>
    <dbReference type="NCBI Taxonomy" id="718191"/>
    <lineage>
        <taxon>Bacteria</taxon>
        <taxon>Pseudomonadati</taxon>
        <taxon>Pseudomonadota</taxon>
        <taxon>Gammaproteobacteria</taxon>
        <taxon>Oceanospirillales</taxon>
        <taxon>Oceanospirillaceae</taxon>
        <taxon>Litoribacillus</taxon>
    </lineage>
</organism>
<evidence type="ECO:0000313" key="2">
    <source>
        <dbReference type="EMBL" id="GAA3913735.1"/>
    </source>
</evidence>
<name>A0ABP7M2T3_9GAMM</name>
<keyword evidence="1" id="KW-1133">Transmembrane helix</keyword>
<gene>
    <name evidence="2" type="ORF">GCM10022277_05420</name>
</gene>
<keyword evidence="3" id="KW-1185">Reference proteome</keyword>
<dbReference type="Proteomes" id="UP001501565">
    <property type="component" value="Unassembled WGS sequence"/>
</dbReference>